<name>A0A517DNL6_9FIRM</name>
<evidence type="ECO:0000259" key="2">
    <source>
        <dbReference type="Pfam" id="PF07331"/>
    </source>
</evidence>
<evidence type="ECO:0000313" key="3">
    <source>
        <dbReference type="EMBL" id="QDR78887.1"/>
    </source>
</evidence>
<feature type="transmembrane region" description="Helical" evidence="1">
    <location>
        <begin position="74"/>
        <end position="102"/>
    </location>
</feature>
<feature type="transmembrane region" description="Helical" evidence="1">
    <location>
        <begin position="42"/>
        <end position="62"/>
    </location>
</feature>
<evidence type="ECO:0000256" key="1">
    <source>
        <dbReference type="SAM" id="Phobius"/>
    </source>
</evidence>
<feature type="transmembrane region" description="Helical" evidence="1">
    <location>
        <begin position="114"/>
        <end position="134"/>
    </location>
</feature>
<gene>
    <name evidence="3" type="ORF">SPTER_01370</name>
</gene>
<dbReference type="KEGG" id="sted:SPTER_01370"/>
<dbReference type="Pfam" id="PF07331">
    <property type="entry name" value="TctB"/>
    <property type="match status" value="1"/>
</dbReference>
<dbReference type="RefSeq" id="WP_144348598.1">
    <property type="nucleotide sequence ID" value="NZ_CP036259.1"/>
</dbReference>
<keyword evidence="1" id="KW-0812">Transmembrane</keyword>
<keyword evidence="4" id="KW-1185">Reference proteome</keyword>
<proteinExistence type="predicted"/>
<sequence>MRIALNADRVIAIICGLVGGFWAYAGWFNYGFWVNKGPGPGFIPVIIGLATCVLAAAQAVNYDKEAEPVDIKAILPIAAMIAFAGCVSIIGFLATVFLFMVIWLVTQGSYSRTFSVSLAAITTGLIWGIFECWLQVPFPGGLIKSLL</sequence>
<dbReference type="OrthoDB" id="1684085at2"/>
<feature type="domain" description="DUF1468" evidence="2">
    <location>
        <begin position="10"/>
        <end position="139"/>
    </location>
</feature>
<dbReference type="Proteomes" id="UP000320776">
    <property type="component" value="Chromosome"/>
</dbReference>
<organism evidence="3 4">
    <name type="scientific">Sporomusa termitida</name>
    <dbReference type="NCBI Taxonomy" id="2377"/>
    <lineage>
        <taxon>Bacteria</taxon>
        <taxon>Bacillati</taxon>
        <taxon>Bacillota</taxon>
        <taxon>Negativicutes</taxon>
        <taxon>Selenomonadales</taxon>
        <taxon>Sporomusaceae</taxon>
        <taxon>Sporomusa</taxon>
    </lineage>
</organism>
<protein>
    <submittedName>
        <fullName evidence="3">Tripartite tricarboxylate transporter TctB family protein</fullName>
    </submittedName>
</protein>
<keyword evidence="1" id="KW-1133">Transmembrane helix</keyword>
<evidence type="ECO:0000313" key="4">
    <source>
        <dbReference type="Proteomes" id="UP000320776"/>
    </source>
</evidence>
<reference evidence="3 4" key="1">
    <citation type="submission" date="2019-02" db="EMBL/GenBank/DDBJ databases">
        <title>Closed genome of Sporomusa termitida DSM 4440.</title>
        <authorList>
            <person name="Poehlein A."/>
            <person name="Daniel R."/>
        </authorList>
    </citation>
    <scope>NUCLEOTIDE SEQUENCE [LARGE SCALE GENOMIC DNA]</scope>
    <source>
        <strain evidence="3 4">DSM 4440</strain>
    </source>
</reference>
<dbReference type="AlphaFoldDB" id="A0A517DNL6"/>
<keyword evidence="1" id="KW-0472">Membrane</keyword>
<dbReference type="EMBL" id="CP036259">
    <property type="protein sequence ID" value="QDR78887.1"/>
    <property type="molecule type" value="Genomic_DNA"/>
</dbReference>
<feature type="transmembrane region" description="Helical" evidence="1">
    <location>
        <begin position="12"/>
        <end position="30"/>
    </location>
</feature>
<dbReference type="InterPro" id="IPR009936">
    <property type="entry name" value="DUF1468"/>
</dbReference>
<accession>A0A517DNL6</accession>